<keyword evidence="7" id="KW-0238">DNA-binding</keyword>
<dbReference type="InterPro" id="IPR011991">
    <property type="entry name" value="ArsR-like_HTH"/>
</dbReference>
<dbReference type="GO" id="GO:0046983">
    <property type="term" value="F:protein dimerization activity"/>
    <property type="evidence" value="ECO:0007669"/>
    <property type="project" value="InterPro"/>
</dbReference>
<protein>
    <recommendedName>
        <fullName evidence="11">Manganese transport regulator</fullName>
    </recommendedName>
</protein>
<evidence type="ECO:0000256" key="12">
    <source>
        <dbReference type="SAM" id="MobiDB-lite"/>
    </source>
</evidence>
<keyword evidence="4" id="KW-0963">Cytoplasm</keyword>
<evidence type="ECO:0000256" key="9">
    <source>
        <dbReference type="ARBA" id="ARBA00023163"/>
    </source>
</evidence>
<dbReference type="InterPro" id="IPR036390">
    <property type="entry name" value="WH_DNA-bd_sf"/>
</dbReference>
<feature type="region of interest" description="Disordered" evidence="12">
    <location>
        <begin position="205"/>
        <end position="230"/>
    </location>
</feature>
<dbReference type="PANTHER" id="PTHR33238">
    <property type="entry name" value="IRON (METAL) DEPENDENT REPRESSOR, DTXR FAMILY"/>
    <property type="match status" value="1"/>
</dbReference>
<accession>A0A318MLI1</accession>
<dbReference type="Proteomes" id="UP000248128">
    <property type="component" value="Unassembled WGS sequence"/>
</dbReference>
<dbReference type="InterPro" id="IPR036388">
    <property type="entry name" value="WH-like_DNA-bd_sf"/>
</dbReference>
<dbReference type="Pfam" id="PF01325">
    <property type="entry name" value="Fe_dep_repress"/>
    <property type="match status" value="1"/>
</dbReference>
<dbReference type="SMART" id="SM00899">
    <property type="entry name" value="FeoA"/>
    <property type="match status" value="1"/>
</dbReference>
<dbReference type="Gene3D" id="2.30.30.90">
    <property type="match status" value="1"/>
</dbReference>
<dbReference type="InterPro" id="IPR050536">
    <property type="entry name" value="DtxR_MntR_Metal-Reg"/>
</dbReference>
<sequence length="242" mass="26779">MDVIQLSTNVQDYLKVIWDLEEWDDGPVHPTDIAERTGMKQSTISGALSRMVNAGLVEHKPYGRVGLTSAGRRSAVTMVRRHRLLETFLVEVLGYTWDEVHEEADALEHAVSEKLVDRIDRYLGHPAQDPHGDAIPTESGSMPVVPLTKPLSQVEDGQTVRVWRVSDQDPALLRYLSRHRVRPGTLLKLVSPVDASKGAQIRVQKISAGQSSPNRDEDESKGIAEPLELDDAQASGIQVVIQ</sequence>
<dbReference type="Pfam" id="PF02742">
    <property type="entry name" value="Fe_dep_repr_C"/>
    <property type="match status" value="1"/>
</dbReference>
<dbReference type="EMBL" id="QGLK01000001">
    <property type="protein sequence ID" value="PXY89479.1"/>
    <property type="molecule type" value="Genomic_DNA"/>
</dbReference>
<proteinExistence type="inferred from homology"/>
<comment type="subcellular location">
    <subcellularLocation>
        <location evidence="1">Cytoplasm</location>
    </subcellularLocation>
</comment>
<dbReference type="GO" id="GO:0046914">
    <property type="term" value="F:transition metal ion binding"/>
    <property type="evidence" value="ECO:0007669"/>
    <property type="project" value="InterPro"/>
</dbReference>
<organism evidence="14 15">
    <name type="scientific">Bifidobacterium asteroides</name>
    <dbReference type="NCBI Taxonomy" id="1684"/>
    <lineage>
        <taxon>Bacteria</taxon>
        <taxon>Bacillati</taxon>
        <taxon>Actinomycetota</taxon>
        <taxon>Actinomycetes</taxon>
        <taxon>Bifidobacteriales</taxon>
        <taxon>Bifidobacteriaceae</taxon>
        <taxon>Bifidobacterium</taxon>
    </lineage>
</organism>
<dbReference type="CDD" id="cd00090">
    <property type="entry name" value="HTH_ARSR"/>
    <property type="match status" value="1"/>
</dbReference>
<comment type="similarity">
    <text evidence="2">Belongs to the DtxR/MntR family.</text>
</comment>
<dbReference type="SMART" id="SM00529">
    <property type="entry name" value="HTH_DTXR"/>
    <property type="match status" value="1"/>
</dbReference>
<dbReference type="RefSeq" id="WP_110412380.1">
    <property type="nucleotide sequence ID" value="NZ_QGLK01000001.1"/>
</dbReference>
<dbReference type="OrthoDB" id="9791355at2"/>
<dbReference type="FunFam" id="1.10.60.10:FF:000004">
    <property type="entry name" value="DtxR family transcriptional regulator"/>
    <property type="match status" value="1"/>
</dbReference>
<evidence type="ECO:0000256" key="4">
    <source>
        <dbReference type="ARBA" id="ARBA00022490"/>
    </source>
</evidence>
<dbReference type="GO" id="GO:0005737">
    <property type="term" value="C:cytoplasm"/>
    <property type="evidence" value="ECO:0007669"/>
    <property type="project" value="UniProtKB-SubCell"/>
</dbReference>
<name>A0A318MLI1_9BIFI</name>
<keyword evidence="9" id="KW-0804">Transcription</keyword>
<dbReference type="InterPro" id="IPR007167">
    <property type="entry name" value="Fe-transptr_FeoA-like"/>
</dbReference>
<dbReference type="GO" id="GO:0045892">
    <property type="term" value="P:negative regulation of DNA-templated transcription"/>
    <property type="evidence" value="ECO:0007669"/>
    <property type="project" value="TreeGrafter"/>
</dbReference>
<dbReference type="GO" id="GO:0003700">
    <property type="term" value="F:DNA-binding transcription factor activity"/>
    <property type="evidence" value="ECO:0007669"/>
    <property type="project" value="InterPro"/>
</dbReference>
<evidence type="ECO:0000256" key="2">
    <source>
        <dbReference type="ARBA" id="ARBA00007871"/>
    </source>
</evidence>
<dbReference type="GO" id="GO:0003677">
    <property type="term" value="F:DNA binding"/>
    <property type="evidence" value="ECO:0007669"/>
    <property type="project" value="UniProtKB-KW"/>
</dbReference>
<dbReference type="PROSITE" id="PS50944">
    <property type="entry name" value="HTH_DTXR"/>
    <property type="match status" value="1"/>
</dbReference>
<evidence type="ECO:0000313" key="15">
    <source>
        <dbReference type="Proteomes" id="UP000248128"/>
    </source>
</evidence>
<keyword evidence="10" id="KW-0464">Manganese</keyword>
<dbReference type="SUPFAM" id="SSF47979">
    <property type="entry name" value="Iron-dependent repressor protein, dimerization domain"/>
    <property type="match status" value="1"/>
</dbReference>
<evidence type="ECO:0000259" key="13">
    <source>
        <dbReference type="PROSITE" id="PS50944"/>
    </source>
</evidence>
<dbReference type="AlphaFoldDB" id="A0A318MLI1"/>
<evidence type="ECO:0000256" key="5">
    <source>
        <dbReference type="ARBA" id="ARBA00022491"/>
    </source>
</evidence>
<dbReference type="Pfam" id="PF04023">
    <property type="entry name" value="FeoA"/>
    <property type="match status" value="1"/>
</dbReference>
<dbReference type="PANTHER" id="PTHR33238:SF11">
    <property type="entry name" value="TRANSCRIPTIONAL REGULATOR MNTR"/>
    <property type="match status" value="1"/>
</dbReference>
<feature type="domain" description="HTH dtxR-type" evidence="13">
    <location>
        <begin position="6"/>
        <end position="68"/>
    </location>
</feature>
<comment type="caution">
    <text evidence="14">The sequence shown here is derived from an EMBL/GenBank/DDBJ whole genome shotgun (WGS) entry which is preliminary data.</text>
</comment>
<dbReference type="InterPro" id="IPR036421">
    <property type="entry name" value="Fe_dep_repressor_sf"/>
</dbReference>
<dbReference type="InterPro" id="IPR038157">
    <property type="entry name" value="FeoA_core_dom"/>
</dbReference>
<keyword evidence="5" id="KW-0678">Repressor</keyword>
<dbReference type="Gene3D" id="1.10.60.10">
    <property type="entry name" value="Iron dependent repressor, metal binding and dimerisation domain"/>
    <property type="match status" value="1"/>
</dbReference>
<evidence type="ECO:0000256" key="10">
    <source>
        <dbReference type="ARBA" id="ARBA00023211"/>
    </source>
</evidence>
<dbReference type="InterPro" id="IPR022689">
    <property type="entry name" value="Iron_dep_repressor"/>
</dbReference>
<keyword evidence="8" id="KW-0010">Activator</keyword>
<dbReference type="InterPro" id="IPR001367">
    <property type="entry name" value="Fe_dep_repressor"/>
</dbReference>
<dbReference type="Gene3D" id="1.10.10.10">
    <property type="entry name" value="Winged helix-like DNA-binding domain superfamily/Winged helix DNA-binding domain"/>
    <property type="match status" value="1"/>
</dbReference>
<evidence type="ECO:0000256" key="3">
    <source>
        <dbReference type="ARBA" id="ARBA00011738"/>
    </source>
</evidence>
<dbReference type="InterPro" id="IPR022687">
    <property type="entry name" value="HTH_DTXR"/>
</dbReference>
<evidence type="ECO:0000256" key="1">
    <source>
        <dbReference type="ARBA" id="ARBA00004496"/>
    </source>
</evidence>
<reference evidence="14 15" key="1">
    <citation type="submission" date="2018-05" db="EMBL/GenBank/DDBJ databases">
        <title>Reference genomes for bee gut microbiota database.</title>
        <authorList>
            <person name="Ellegaard K.M."/>
        </authorList>
    </citation>
    <scope>NUCLEOTIDE SEQUENCE [LARGE SCALE GENOMIC DNA]</scope>
    <source>
        <strain evidence="14 15">ESL0199</strain>
    </source>
</reference>
<keyword evidence="6" id="KW-0805">Transcription regulation</keyword>
<comment type="subunit">
    <text evidence="3">Homodimer.</text>
</comment>
<evidence type="ECO:0000256" key="8">
    <source>
        <dbReference type="ARBA" id="ARBA00023159"/>
    </source>
</evidence>
<dbReference type="SUPFAM" id="SSF46785">
    <property type="entry name" value="Winged helix' DNA-binding domain"/>
    <property type="match status" value="1"/>
</dbReference>
<evidence type="ECO:0000256" key="7">
    <source>
        <dbReference type="ARBA" id="ARBA00023125"/>
    </source>
</evidence>
<evidence type="ECO:0000313" key="14">
    <source>
        <dbReference type="EMBL" id="PXY89479.1"/>
    </source>
</evidence>
<gene>
    <name evidence="14" type="ORF">DKK74_01020</name>
</gene>
<evidence type="ECO:0000256" key="11">
    <source>
        <dbReference type="ARBA" id="ARBA00032593"/>
    </source>
</evidence>
<evidence type="ECO:0000256" key="6">
    <source>
        <dbReference type="ARBA" id="ARBA00023015"/>
    </source>
</evidence>